<name>A0A1Y5FBE4_9BACT</name>
<dbReference type="Gene3D" id="1.25.40.10">
    <property type="entry name" value="Tetratricopeptide repeat domain"/>
    <property type="match status" value="1"/>
</dbReference>
<dbReference type="PANTHER" id="PTHR44186">
    <property type="match status" value="1"/>
</dbReference>
<dbReference type="PROSITE" id="PS50005">
    <property type="entry name" value="TPR"/>
    <property type="match status" value="1"/>
</dbReference>
<proteinExistence type="predicted"/>
<evidence type="ECO:0000313" key="5">
    <source>
        <dbReference type="Proteomes" id="UP000196531"/>
    </source>
</evidence>
<reference evidence="5" key="1">
    <citation type="journal article" date="2017" name="Proc. Natl. Acad. Sci. U.S.A.">
        <title>Simulation of Deepwater Horizon oil plume reveals substrate specialization within a complex community of hydrocarbon-degraders.</title>
        <authorList>
            <person name="Hu P."/>
            <person name="Dubinsky E.A."/>
            <person name="Probst A.J."/>
            <person name="Wang J."/>
            <person name="Sieber C.M.K."/>
            <person name="Tom L.M."/>
            <person name="Gardinali P."/>
            <person name="Banfield J.F."/>
            <person name="Atlas R.M."/>
            <person name="Andersen G.L."/>
        </authorList>
    </citation>
    <scope>NUCLEOTIDE SEQUENCE [LARGE SCALE GENOMIC DNA]</scope>
</reference>
<keyword evidence="1" id="KW-0677">Repeat</keyword>
<dbReference type="Proteomes" id="UP000196531">
    <property type="component" value="Unassembled WGS sequence"/>
</dbReference>
<evidence type="ECO:0000256" key="3">
    <source>
        <dbReference type="PROSITE-ProRule" id="PRU00339"/>
    </source>
</evidence>
<feature type="repeat" description="TPR" evidence="3">
    <location>
        <begin position="189"/>
        <end position="222"/>
    </location>
</feature>
<evidence type="ECO:0000313" key="4">
    <source>
        <dbReference type="EMBL" id="OUR98926.1"/>
    </source>
</evidence>
<dbReference type="SMART" id="SM00028">
    <property type="entry name" value="TPR"/>
    <property type="match status" value="3"/>
</dbReference>
<sequence>MRILILITLLQLVGCSSSSTNKDVASPSSGSIEEFSWIENTDFNKTPEIPFNQRQDVFSGEISTTDSLSTESLARVPAPKLQVITGPKDILAAGITYCYKRDFTNGLKIFKDNYKKYKSHPGYWNLLGTCYYLQGETRKALLFYNKSRDLKKNYAPPINNIGVIYQYQGLEQKALAAFKKASEVGSFSMTPMFNLGQLYLKYNLISDAKRIFQRLVNIKSSDVDATNGLATSYLKEGNSQMAVSLYSGLPSSAIEKPNVGITFSLALFNTGRQKDAKLVLASVKNDSLRQYSSYYNSVFQKIGGVK</sequence>
<dbReference type="EMBL" id="MAAO01000004">
    <property type="protein sequence ID" value="OUR98926.1"/>
    <property type="molecule type" value="Genomic_DNA"/>
</dbReference>
<evidence type="ECO:0000256" key="2">
    <source>
        <dbReference type="ARBA" id="ARBA00022803"/>
    </source>
</evidence>
<dbReference type="InterPro" id="IPR011990">
    <property type="entry name" value="TPR-like_helical_dom_sf"/>
</dbReference>
<dbReference type="InterPro" id="IPR019734">
    <property type="entry name" value="TPR_rpt"/>
</dbReference>
<evidence type="ECO:0000256" key="1">
    <source>
        <dbReference type="ARBA" id="ARBA00022737"/>
    </source>
</evidence>
<dbReference type="Pfam" id="PF13181">
    <property type="entry name" value="TPR_8"/>
    <property type="match status" value="1"/>
</dbReference>
<organism evidence="4 5">
    <name type="scientific">Halobacteriovorax marinus</name>
    <dbReference type="NCBI Taxonomy" id="97084"/>
    <lineage>
        <taxon>Bacteria</taxon>
        <taxon>Pseudomonadati</taxon>
        <taxon>Bdellovibrionota</taxon>
        <taxon>Bacteriovoracia</taxon>
        <taxon>Bacteriovoracales</taxon>
        <taxon>Halobacteriovoraceae</taxon>
        <taxon>Halobacteriovorax</taxon>
    </lineage>
</organism>
<accession>A0A1Y5FBE4</accession>
<dbReference type="AlphaFoldDB" id="A0A1Y5FBE4"/>
<keyword evidence="2 3" id="KW-0802">TPR repeat</keyword>
<comment type="caution">
    <text evidence="4">The sequence shown here is derived from an EMBL/GenBank/DDBJ whole genome shotgun (WGS) entry which is preliminary data.</text>
</comment>
<protein>
    <submittedName>
        <fullName evidence="4">Uncharacterized protein</fullName>
    </submittedName>
</protein>
<dbReference type="SUPFAM" id="SSF48452">
    <property type="entry name" value="TPR-like"/>
    <property type="match status" value="1"/>
</dbReference>
<gene>
    <name evidence="4" type="ORF">A9Q84_05810</name>
</gene>
<dbReference type="PANTHER" id="PTHR44186:SF1">
    <property type="entry name" value="BARDET-BIEDL SYNDROME 4 PROTEIN"/>
    <property type="match status" value="1"/>
</dbReference>